<organism evidence="2">
    <name type="scientific">Tuwongella immobilis</name>
    <dbReference type="NCBI Taxonomy" id="692036"/>
    <lineage>
        <taxon>Bacteria</taxon>
        <taxon>Pseudomonadati</taxon>
        <taxon>Planctomycetota</taxon>
        <taxon>Planctomycetia</taxon>
        <taxon>Gemmatales</taxon>
        <taxon>Gemmataceae</taxon>
        <taxon>Tuwongella</taxon>
    </lineage>
</organism>
<proteinExistence type="predicted"/>
<dbReference type="KEGG" id="tim:GMBLW1_45430"/>
<reference evidence="2" key="1">
    <citation type="submission" date="2019-04" db="EMBL/GenBank/DDBJ databases">
        <authorList>
            <consortium name="Science for Life Laboratories"/>
        </authorList>
    </citation>
    <scope>NUCLEOTIDE SEQUENCE</scope>
    <source>
        <strain evidence="2">MBLW1</strain>
    </source>
</reference>
<feature type="chain" id="PRO_5036172825" description="DUF3352 domain-containing protein" evidence="1">
    <location>
        <begin position="26"/>
        <end position="601"/>
    </location>
</feature>
<evidence type="ECO:0000313" key="2">
    <source>
        <dbReference type="EMBL" id="VIP04650.1"/>
    </source>
</evidence>
<dbReference type="RefSeq" id="WP_162659704.1">
    <property type="nucleotide sequence ID" value="NZ_LR593887.1"/>
</dbReference>
<dbReference type="EMBL" id="LR586016">
    <property type="protein sequence ID" value="VIP04650.1"/>
    <property type="molecule type" value="Genomic_DNA"/>
</dbReference>
<dbReference type="EMBL" id="LR593887">
    <property type="protein sequence ID" value="VTS06661.1"/>
    <property type="molecule type" value="Genomic_DNA"/>
</dbReference>
<keyword evidence="1" id="KW-0732">Signal</keyword>
<protein>
    <recommendedName>
        <fullName evidence="4">DUF3352 domain-containing protein</fullName>
    </recommendedName>
</protein>
<evidence type="ECO:0000256" key="1">
    <source>
        <dbReference type="SAM" id="SignalP"/>
    </source>
</evidence>
<sequence length="601" mass="63139">MSTLKIRRFGVALLSALVLISSSFAQPASQPKASPLGAIPGKAPLVLQLRGLEAAPKRLGATLAAALPDLAAPINGMLQGGLKSLPFMDGRDLAAIDLNAPVFLVISSLEDLTGDEPPQPAILLPVKDYAAFKKGVLTDDERGTLKKDGPSEAVEINGKTVYLYPTAGYLVVTTNKDNIAAFLRKDVRLNAVMPEGVAASFLNNDGAVYLSLAAINQQYGDTLQTIKTVIELGLAQGGNIDPKQAEAVKAVFNGLIQGITDGTGLVLATDFKPVGLDLHFHIGFGKETDTSDALAKLTPGPLPAIGTLPKGQLSYAVIKMDEALRRSLEGLTQLGSSDDEKIAEILEESLKEYLGAGLTESLSATSFPAKGIEVAIMKQPAKAKVAMLKIYKALVAESEFQGLPLIAKPKITEKAGTVEGVDFTGVELKIDSAKLLDDPQIPEQAKMLLEPLLKKLVPDSLKLWIGASDKALITVTAPNWEEAKKTATAYLTGKDTLATDKGYQAVRSALPKDANMMLFVDGGRSVASLIETIANVANDSGMVPFQIPVPAAPKGPAGFIGATITLSEGSAQGNLLLSAESIKAIRAVVMPLVQQLRGGIQ</sequence>
<dbReference type="InParanoid" id="A0A6C2YSI5"/>
<feature type="signal peptide" evidence="1">
    <location>
        <begin position="1"/>
        <end position="25"/>
    </location>
</feature>
<gene>
    <name evidence="2" type="ORF">GMBLW1_45430</name>
</gene>
<dbReference type="AlphaFoldDB" id="A0A6C2YSI5"/>
<dbReference type="Proteomes" id="UP000464378">
    <property type="component" value="Chromosome"/>
</dbReference>
<keyword evidence="3" id="KW-1185">Reference proteome</keyword>
<accession>A0A6C2YSI5</accession>
<evidence type="ECO:0008006" key="4">
    <source>
        <dbReference type="Google" id="ProtNLM"/>
    </source>
</evidence>
<evidence type="ECO:0000313" key="3">
    <source>
        <dbReference type="Proteomes" id="UP000464378"/>
    </source>
</evidence>
<name>A0A6C2YSI5_9BACT</name>